<evidence type="ECO:0000259" key="8">
    <source>
        <dbReference type="Pfam" id="PF20684"/>
    </source>
</evidence>
<accession>A0A163LKN7</accession>
<feature type="compositionally biased region" description="Low complexity" evidence="6">
    <location>
        <begin position="289"/>
        <end position="300"/>
    </location>
</feature>
<keyword evidence="4 7" id="KW-0472">Membrane</keyword>
<keyword evidence="3 7" id="KW-1133">Transmembrane helix</keyword>
<protein>
    <recommendedName>
        <fullName evidence="8">Rhodopsin domain-containing protein</fullName>
    </recommendedName>
</protein>
<feature type="region of interest" description="Disordered" evidence="6">
    <location>
        <begin position="282"/>
        <end position="305"/>
    </location>
</feature>
<evidence type="ECO:0000256" key="4">
    <source>
        <dbReference type="ARBA" id="ARBA00023136"/>
    </source>
</evidence>
<evidence type="ECO:0000256" key="1">
    <source>
        <dbReference type="ARBA" id="ARBA00004141"/>
    </source>
</evidence>
<dbReference type="AlphaFoldDB" id="A0A163LKN7"/>
<evidence type="ECO:0000256" key="3">
    <source>
        <dbReference type="ARBA" id="ARBA00022989"/>
    </source>
</evidence>
<dbReference type="STRING" id="5454.A0A163LKN7"/>
<keyword evidence="10" id="KW-1185">Reference proteome</keyword>
<dbReference type="PANTHER" id="PTHR33048">
    <property type="entry name" value="PTH11-LIKE INTEGRAL MEMBRANE PROTEIN (AFU_ORTHOLOGUE AFUA_5G11245)"/>
    <property type="match status" value="1"/>
</dbReference>
<reference evidence="9 10" key="1">
    <citation type="journal article" date="2016" name="Sci. Rep.">
        <title>Draft genome sequencing and secretome analysis of fungal phytopathogen Ascochyta rabiei provides insight into the necrotrophic effector repertoire.</title>
        <authorList>
            <person name="Verma S."/>
            <person name="Gazara R.K."/>
            <person name="Nizam S."/>
            <person name="Parween S."/>
            <person name="Chattopadhyay D."/>
            <person name="Verma P.K."/>
        </authorList>
    </citation>
    <scope>NUCLEOTIDE SEQUENCE [LARGE SCALE GENOMIC DNA]</scope>
    <source>
        <strain evidence="9 10">ArDII</strain>
    </source>
</reference>
<feature type="transmembrane region" description="Helical" evidence="7">
    <location>
        <begin position="213"/>
        <end position="238"/>
    </location>
</feature>
<evidence type="ECO:0000256" key="7">
    <source>
        <dbReference type="SAM" id="Phobius"/>
    </source>
</evidence>
<comment type="similarity">
    <text evidence="5">Belongs to the SAT4 family.</text>
</comment>
<dbReference type="PANTHER" id="PTHR33048:SF123">
    <property type="entry name" value="INTEGRAL MEMBRANE PROTEIN"/>
    <property type="match status" value="1"/>
</dbReference>
<organism evidence="9 10">
    <name type="scientific">Didymella rabiei</name>
    <name type="common">Chickpea ascochyta blight fungus</name>
    <name type="synonym">Mycosphaerella rabiei</name>
    <dbReference type="NCBI Taxonomy" id="5454"/>
    <lineage>
        <taxon>Eukaryota</taxon>
        <taxon>Fungi</taxon>
        <taxon>Dikarya</taxon>
        <taxon>Ascomycota</taxon>
        <taxon>Pezizomycotina</taxon>
        <taxon>Dothideomycetes</taxon>
        <taxon>Pleosporomycetidae</taxon>
        <taxon>Pleosporales</taxon>
        <taxon>Pleosporineae</taxon>
        <taxon>Didymellaceae</taxon>
        <taxon>Ascochyta</taxon>
    </lineage>
</organism>
<dbReference type="Pfam" id="PF20684">
    <property type="entry name" value="Fung_rhodopsin"/>
    <property type="match status" value="1"/>
</dbReference>
<feature type="transmembrane region" description="Helical" evidence="7">
    <location>
        <begin position="20"/>
        <end position="38"/>
    </location>
</feature>
<feature type="transmembrane region" description="Helical" evidence="7">
    <location>
        <begin position="180"/>
        <end position="201"/>
    </location>
</feature>
<comment type="caution">
    <text evidence="9">The sequence shown here is derived from an EMBL/GenBank/DDBJ whole genome shotgun (WGS) entry which is preliminary data.</text>
</comment>
<feature type="transmembrane region" description="Helical" evidence="7">
    <location>
        <begin position="133"/>
        <end position="154"/>
    </location>
</feature>
<evidence type="ECO:0000313" key="9">
    <source>
        <dbReference type="EMBL" id="KZM27875.1"/>
    </source>
</evidence>
<feature type="transmembrane region" description="Helical" evidence="7">
    <location>
        <begin position="99"/>
        <end position="121"/>
    </location>
</feature>
<gene>
    <name evidence="9" type="ORF">ST47_g968</name>
</gene>
<evidence type="ECO:0000313" key="10">
    <source>
        <dbReference type="Proteomes" id="UP000076837"/>
    </source>
</evidence>
<dbReference type="InterPro" id="IPR052337">
    <property type="entry name" value="SAT4-like"/>
</dbReference>
<dbReference type="GO" id="GO:0016020">
    <property type="term" value="C:membrane"/>
    <property type="evidence" value="ECO:0007669"/>
    <property type="project" value="UniProtKB-SubCell"/>
</dbReference>
<feature type="domain" description="Rhodopsin" evidence="8">
    <location>
        <begin position="38"/>
        <end position="278"/>
    </location>
</feature>
<dbReference type="EMBL" id="JYNV01000048">
    <property type="protein sequence ID" value="KZM27875.1"/>
    <property type="molecule type" value="Genomic_DNA"/>
</dbReference>
<proteinExistence type="inferred from homology"/>
<name>A0A163LKN7_DIDRA</name>
<dbReference type="Proteomes" id="UP000076837">
    <property type="component" value="Unassembled WGS sequence"/>
</dbReference>
<evidence type="ECO:0000256" key="5">
    <source>
        <dbReference type="ARBA" id="ARBA00038359"/>
    </source>
</evidence>
<feature type="transmembrane region" description="Helical" evidence="7">
    <location>
        <begin position="250"/>
        <end position="272"/>
    </location>
</feature>
<comment type="subcellular location">
    <subcellularLocation>
        <location evidence="1">Membrane</location>
        <topology evidence="1">Multi-pass membrane protein</topology>
    </subcellularLocation>
</comment>
<feature type="transmembrane region" description="Helical" evidence="7">
    <location>
        <begin position="58"/>
        <end position="79"/>
    </location>
</feature>
<evidence type="ECO:0000256" key="2">
    <source>
        <dbReference type="ARBA" id="ARBA00022692"/>
    </source>
</evidence>
<keyword evidence="2 7" id="KW-0812">Transmembrane</keyword>
<dbReference type="InterPro" id="IPR049326">
    <property type="entry name" value="Rhodopsin_dom_fungi"/>
</dbReference>
<sequence length="386" mass="43024">MTSSTRGYGITWDNGSRQPMFLIVTGVLLLFSTIAVALRLYCRLTFIRYVGLDDKFMICAWMIAISLGIQNGFLVSWGTGRHNADLDHSIIMVPTFKHWYAYQLVYPWALLFVKASILALYYRIFTQTNFRYAVYAVSIFVTVQTIAVTFVNAFECGAKEPWRAWVPTFPKGCNDLPRTYFAMASVNILTDIFILAMPMRAFGQLKLQRAKRIALLGVFMVGGVAVIASIVRLYALWVYAVTEDPPYDDIFILLLSQIEINAAITSASAPALRPLLNRAFTSSSHDRSGPGYPASYAPGGQNSKMFSRTARTRSNGQMELYTFNGGNGTIKVPVGGTRNTSEESMLGVEGITKTTDMTIEEDYVRESVHRKSGETQGYDGVRHSDV</sequence>
<evidence type="ECO:0000256" key="6">
    <source>
        <dbReference type="SAM" id="MobiDB-lite"/>
    </source>
</evidence>